<evidence type="ECO:0000313" key="4">
    <source>
        <dbReference type="EMBL" id="KYG25547.1"/>
    </source>
</evidence>
<dbReference type="PANTHER" id="PTHR37464">
    <property type="entry name" value="BLL2463 PROTEIN"/>
    <property type="match status" value="1"/>
</dbReference>
<feature type="transmembrane region" description="Helical" evidence="1">
    <location>
        <begin position="59"/>
        <end position="80"/>
    </location>
</feature>
<dbReference type="EMBL" id="LTAO01000040">
    <property type="protein sequence ID" value="KYG25547.1"/>
    <property type="molecule type" value="Genomic_DNA"/>
</dbReference>
<dbReference type="InterPro" id="IPR024163">
    <property type="entry name" value="Aerotolerance_reg_N"/>
</dbReference>
<gene>
    <name evidence="4" type="ORF">AZF04_13735</name>
</gene>
<evidence type="ECO:0000259" key="3">
    <source>
        <dbReference type="Pfam" id="PF13519"/>
    </source>
</evidence>
<proteinExistence type="predicted"/>
<dbReference type="SUPFAM" id="SSF53300">
    <property type="entry name" value="vWA-like"/>
    <property type="match status" value="1"/>
</dbReference>
<reference evidence="4" key="1">
    <citation type="submission" date="2016-02" db="EMBL/GenBank/DDBJ databases">
        <title>Genome sequence of Bacillus trypoxylicola KCTC 13244(T).</title>
        <authorList>
            <person name="Jeong H."/>
            <person name="Park S.-H."/>
            <person name="Choi S.-K."/>
        </authorList>
    </citation>
    <scope>NUCLEOTIDE SEQUENCE [LARGE SCALE GENOMIC DNA]</scope>
    <source>
        <strain evidence="4">KCTC 13244</strain>
    </source>
</reference>
<feature type="domain" description="VWFA" evidence="3">
    <location>
        <begin position="91"/>
        <end position="193"/>
    </location>
</feature>
<comment type="caution">
    <text evidence="4">The sequence shown here is derived from an EMBL/GenBank/DDBJ whole genome shotgun (WGS) entry which is preliminary data.</text>
</comment>
<evidence type="ECO:0000259" key="2">
    <source>
        <dbReference type="Pfam" id="PF07584"/>
    </source>
</evidence>
<keyword evidence="1" id="KW-1133">Transmembrane helix</keyword>
<accession>A0A161PVH3</accession>
<name>A0A161PVH3_9BACI</name>
<dbReference type="Pfam" id="PF07584">
    <property type="entry name" value="BatA"/>
    <property type="match status" value="1"/>
</dbReference>
<dbReference type="OrthoDB" id="9780136at2"/>
<dbReference type="Proteomes" id="UP000075806">
    <property type="component" value="Unassembled WGS sequence"/>
</dbReference>
<dbReference type="Gene3D" id="3.40.50.410">
    <property type="entry name" value="von Willebrand factor, type A domain"/>
    <property type="match status" value="1"/>
</dbReference>
<feature type="transmembrane region" description="Helical" evidence="1">
    <location>
        <begin position="6"/>
        <end position="24"/>
    </location>
</feature>
<organism evidence="4 5">
    <name type="scientific">Alkalihalobacillus trypoxylicola</name>
    <dbReference type="NCBI Taxonomy" id="519424"/>
    <lineage>
        <taxon>Bacteria</taxon>
        <taxon>Bacillati</taxon>
        <taxon>Bacillota</taxon>
        <taxon>Bacilli</taxon>
        <taxon>Bacillales</taxon>
        <taxon>Bacillaceae</taxon>
        <taxon>Alkalihalobacillus</taxon>
    </lineage>
</organism>
<feature type="domain" description="Aerotolerance regulator N-terminal" evidence="2">
    <location>
        <begin position="4"/>
        <end position="78"/>
    </location>
</feature>
<keyword evidence="1" id="KW-0472">Membrane</keyword>
<dbReference type="AlphaFoldDB" id="A0A161PVH3"/>
<dbReference type="InterPro" id="IPR002035">
    <property type="entry name" value="VWF_A"/>
</dbReference>
<keyword evidence="1" id="KW-0812">Transmembrane</keyword>
<dbReference type="STRING" id="519424.AZF04_13735"/>
<evidence type="ECO:0008006" key="6">
    <source>
        <dbReference type="Google" id="ProtNLM"/>
    </source>
</evidence>
<evidence type="ECO:0000256" key="1">
    <source>
        <dbReference type="SAM" id="Phobius"/>
    </source>
</evidence>
<dbReference type="Pfam" id="PF13519">
    <property type="entry name" value="VWA_2"/>
    <property type="match status" value="1"/>
</dbReference>
<dbReference type="InterPro" id="IPR036465">
    <property type="entry name" value="vWFA_dom_sf"/>
</dbReference>
<dbReference type="PANTHER" id="PTHR37464:SF1">
    <property type="entry name" value="BLL2463 PROTEIN"/>
    <property type="match status" value="1"/>
</dbReference>
<sequence length="599" mass="69294">MGVLAPYFGAMSIFLVGLVALYMFRKQYEERYVASHLFWREALKEYQASKWWHKLQKHLLFFLQFMILLSLIIALIRPFFYSEQSLQGQHLIMVLDTSASMEAEVEDGITRFEEAQKQMLQLLEEKSNTQRVSIMTVGENPQLLVSQENDYSILEKEILDVEILYSEANFERALSLVEALSVEEETTVHIYSDQLQQEIVEQSLSSVTNVYNIGNEQPFMNVGISSFVINHEQSHAFIQLNQEGMEEQQVDYQLTIDGEVFLEDSFVLDNEPHSFIYLEDLPAGDTYQIELIENDDYKLDNIATSFSQPSESPVIYVIGESSPFLSLLLEQISEEIIFANTYSDITEWEDHSIIISFSDENFIPEKPTLFMAQDAGTPLQFNEKVPLTERPVQFDGESLLQFTDFSQVFILEAWNVEENSLDVLVQANDIPLISKGYIENQPVLAVHFELEQSDWPLHSDFPIFFYQAVEELSGNERSLGYFAPLEQRPLPLPEKGLYQVIDEDNQIIDEIGDDESIFVAPSKPGLYRLRHMETNEISYLSVYLPESEQFVKAFESFMVGNGEAPQEGHFTYKNEFWKIFVLLAFLVLLVEWEVFRREL</sequence>
<keyword evidence="5" id="KW-1185">Reference proteome</keyword>
<protein>
    <recommendedName>
        <fullName evidence="6">VWFA domain-containing protein</fullName>
    </recommendedName>
</protein>
<evidence type="ECO:0000313" key="5">
    <source>
        <dbReference type="Proteomes" id="UP000075806"/>
    </source>
</evidence>